<name>A0A0G4H3R9_9ALVE</name>
<feature type="compositionally biased region" description="Low complexity" evidence="1">
    <location>
        <begin position="620"/>
        <end position="631"/>
    </location>
</feature>
<feature type="region of interest" description="Disordered" evidence="1">
    <location>
        <begin position="238"/>
        <end position="335"/>
    </location>
</feature>
<proteinExistence type="predicted"/>
<gene>
    <name evidence="2" type="ORF">Cvel_5644</name>
</gene>
<feature type="compositionally biased region" description="Pro residues" evidence="1">
    <location>
        <begin position="188"/>
        <end position="200"/>
    </location>
</feature>
<dbReference type="VEuPathDB" id="CryptoDB:Cvel_5644"/>
<feature type="region of interest" description="Disordered" evidence="1">
    <location>
        <begin position="405"/>
        <end position="432"/>
    </location>
</feature>
<evidence type="ECO:0000313" key="2">
    <source>
        <dbReference type="EMBL" id="CEM38267.1"/>
    </source>
</evidence>
<feature type="compositionally biased region" description="Basic and acidic residues" evidence="1">
    <location>
        <begin position="155"/>
        <end position="178"/>
    </location>
</feature>
<organism evidence="2">
    <name type="scientific">Chromera velia CCMP2878</name>
    <dbReference type="NCBI Taxonomy" id="1169474"/>
    <lineage>
        <taxon>Eukaryota</taxon>
        <taxon>Sar</taxon>
        <taxon>Alveolata</taxon>
        <taxon>Colpodellida</taxon>
        <taxon>Chromeraceae</taxon>
        <taxon>Chromera</taxon>
    </lineage>
</organism>
<protein>
    <submittedName>
        <fullName evidence="2">Uncharacterized protein</fullName>
    </submittedName>
</protein>
<feature type="region of interest" description="Disordered" evidence="1">
    <location>
        <begin position="620"/>
        <end position="653"/>
    </location>
</feature>
<feature type="compositionally biased region" description="Basic and acidic residues" evidence="1">
    <location>
        <begin position="535"/>
        <end position="548"/>
    </location>
</feature>
<evidence type="ECO:0000256" key="1">
    <source>
        <dbReference type="SAM" id="MobiDB-lite"/>
    </source>
</evidence>
<sequence length="676" mass="71800">MMPLRCSFERNSFLSACAGSSKTRNPLAHVGNNRNSAWGLEGPASDLEKVTPREIEQVEAAMGEETTEKEACRAFVIANRGLRYALGPLNKEPDSSFSGFSQIPDEEGKREFVEGLFPRPAPQVPAADLRWASTARPLGSSSSSASTSVEALTEGVRRVSLEDEKKKEKEQRRERGSSQEKQMAPLPNLIPPKPRCPPPRASVNAARERQKDLNPGLAAIALAKANAQSKVKAFMGPPSSSLALKASGMRGKGQPPGVRGGAGILDGRSTGPRPGPPPLSHCVGGGASSAGAAADTRDQTQASESSSRRSGGKRTAAEMSEESQSNPSTGGQTGRTDIWMRAFGNVSGQGVQEESIPVRLAFLSQFCTESEHSSVATPTGSGGASPSFSWKQGLVGFPFLAAPPPLGGEALPPSREEAGKGDSAGVGEGKKQRKWERRAVLMEYKSVPWSESAASIEEKENKSIIAVSMVGSSPSPFNTWQEAEKMMNKVFRALLSVATGRALVSNDCRQLRRELSPSPSGWVALRLRVPPVTPPKEEGKKEEVLKEGAEEEEDPVSVGFARLREWLGGDFVTVSEEDWRQLTEVLRDHARKMGVRESVLSALPSVHLRLTRGVVMQALGGSPESEASSGPRDFSLEAHAPPPASLSSASAASAAGTVGDRVRGFLESKRGNGGQA</sequence>
<feature type="region of interest" description="Disordered" evidence="1">
    <location>
        <begin position="135"/>
        <end position="210"/>
    </location>
</feature>
<feature type="region of interest" description="Disordered" evidence="1">
    <location>
        <begin position="531"/>
        <end position="552"/>
    </location>
</feature>
<reference evidence="2" key="1">
    <citation type="submission" date="2014-11" db="EMBL/GenBank/DDBJ databases">
        <authorList>
            <person name="Otto D Thomas"/>
            <person name="Naeem Raeece"/>
        </authorList>
    </citation>
    <scope>NUCLEOTIDE SEQUENCE</scope>
</reference>
<dbReference type="EMBL" id="CDMZ01001842">
    <property type="protein sequence ID" value="CEM38267.1"/>
    <property type="molecule type" value="Genomic_DNA"/>
</dbReference>
<accession>A0A0G4H3R9</accession>
<dbReference type="AlphaFoldDB" id="A0A0G4H3R9"/>